<dbReference type="RefSeq" id="WP_156103007.1">
    <property type="nucleotide sequence ID" value="NZ_AQRC01000016.1"/>
</dbReference>
<dbReference type="eggNOG" id="ENOG50301TE">
    <property type="taxonomic scope" value="Bacteria"/>
</dbReference>
<dbReference type="OrthoDB" id="7858177at2"/>
<evidence type="ECO:0000256" key="1">
    <source>
        <dbReference type="SAM" id="Phobius"/>
    </source>
</evidence>
<organism evidence="2 3">
    <name type="scientific">Thioclava atlantica</name>
    <dbReference type="NCBI Taxonomy" id="1317124"/>
    <lineage>
        <taxon>Bacteria</taxon>
        <taxon>Pseudomonadati</taxon>
        <taxon>Pseudomonadota</taxon>
        <taxon>Alphaproteobacteria</taxon>
        <taxon>Rhodobacterales</taxon>
        <taxon>Paracoccaceae</taxon>
        <taxon>Thioclava</taxon>
    </lineage>
</organism>
<sequence>MCLGAQALLYTGLLVWPLGFHLDAAIERFDLWERSGIVALQIFVMLPLLSLLAWTLRTHRQAQFLVSVAVLGVALLAVSGWIEMHAIAGAIRESVDAQDRLRGVAFLRCVEFAVALSAAIMVRLAWSARRI</sequence>
<dbReference type="AlphaFoldDB" id="A0A085TSH2"/>
<dbReference type="PATRIC" id="fig|1317124.6.peg.3375"/>
<dbReference type="Proteomes" id="UP000028607">
    <property type="component" value="Unassembled WGS sequence"/>
</dbReference>
<proteinExistence type="predicted"/>
<reference evidence="3" key="1">
    <citation type="submission" date="2013-04" db="EMBL/GenBank/DDBJ databases">
        <title>Thioclava sp. 13D2W-2 Genome Sequencing.</title>
        <authorList>
            <person name="Lai Q."/>
            <person name="Li G."/>
            <person name="Shao Z."/>
        </authorList>
    </citation>
    <scope>NUCLEOTIDE SEQUENCE [LARGE SCALE GENOMIC DNA]</scope>
    <source>
        <strain evidence="3">13D2W-2</strain>
    </source>
</reference>
<keyword evidence="1" id="KW-0812">Transmembrane</keyword>
<feature type="transmembrane region" description="Helical" evidence="1">
    <location>
        <begin position="38"/>
        <end position="57"/>
    </location>
</feature>
<accession>A0A085TSH2</accession>
<feature type="transmembrane region" description="Helical" evidence="1">
    <location>
        <begin position="7"/>
        <end position="26"/>
    </location>
</feature>
<comment type="caution">
    <text evidence="2">The sequence shown here is derived from an EMBL/GenBank/DDBJ whole genome shotgun (WGS) entry which is preliminary data.</text>
</comment>
<keyword evidence="3" id="KW-1185">Reference proteome</keyword>
<evidence type="ECO:0008006" key="4">
    <source>
        <dbReference type="Google" id="ProtNLM"/>
    </source>
</evidence>
<protein>
    <recommendedName>
        <fullName evidence="4">Transmembrane protein</fullName>
    </recommendedName>
</protein>
<evidence type="ECO:0000313" key="2">
    <source>
        <dbReference type="EMBL" id="KFE33669.1"/>
    </source>
</evidence>
<evidence type="ECO:0000313" key="3">
    <source>
        <dbReference type="Proteomes" id="UP000028607"/>
    </source>
</evidence>
<dbReference type="EMBL" id="AQRC01000016">
    <property type="protein sequence ID" value="KFE33669.1"/>
    <property type="molecule type" value="Genomic_DNA"/>
</dbReference>
<keyword evidence="1" id="KW-0472">Membrane</keyword>
<feature type="transmembrane region" description="Helical" evidence="1">
    <location>
        <begin position="104"/>
        <end position="126"/>
    </location>
</feature>
<gene>
    <name evidence="2" type="ORF">DW2_16761</name>
</gene>
<keyword evidence="1" id="KW-1133">Transmembrane helix</keyword>
<reference evidence="2 3" key="2">
    <citation type="journal article" date="2015" name="Antonie Van Leeuwenhoek">
        <title>Thioclava indica sp. nov., isolated from surface seawater of the Indian Ocean.</title>
        <authorList>
            <person name="Liu Y."/>
            <person name="Lai Q."/>
            <person name="Du J."/>
            <person name="Xu H."/>
            <person name="Jiang L."/>
            <person name="Shao Z."/>
        </authorList>
    </citation>
    <scope>NUCLEOTIDE SEQUENCE [LARGE SCALE GENOMIC DNA]</scope>
    <source>
        <strain evidence="2 3">13D2W-2</strain>
    </source>
</reference>
<name>A0A085TSH2_9RHOB</name>
<dbReference type="STRING" id="1317124.DW2_16761"/>
<feature type="transmembrane region" description="Helical" evidence="1">
    <location>
        <begin position="64"/>
        <end position="84"/>
    </location>
</feature>